<reference evidence="2" key="1">
    <citation type="submission" date="2023-10" db="EMBL/GenBank/DDBJ databases">
        <authorList>
            <person name="Noh H."/>
        </authorList>
    </citation>
    <scope>NUCLEOTIDE SEQUENCE</scope>
    <source>
        <strain evidence="2">DUCC4014</strain>
    </source>
</reference>
<gene>
    <name evidence="2" type="ORF">LOC62_04G005975</name>
</gene>
<accession>A0AAF0YCT9</accession>
<feature type="region of interest" description="Disordered" evidence="1">
    <location>
        <begin position="87"/>
        <end position="107"/>
    </location>
</feature>
<protein>
    <submittedName>
        <fullName evidence="2">Uncharacterized protein</fullName>
    </submittedName>
</protein>
<evidence type="ECO:0000313" key="2">
    <source>
        <dbReference type="EMBL" id="WOO82489.1"/>
    </source>
</evidence>
<dbReference type="EMBL" id="CP086717">
    <property type="protein sequence ID" value="WOO82489.1"/>
    <property type="molecule type" value="Genomic_DNA"/>
</dbReference>
<dbReference type="AlphaFoldDB" id="A0AAF0YCT9"/>
<name>A0AAF0YCT9_9TREE</name>
<evidence type="ECO:0000313" key="3">
    <source>
        <dbReference type="Proteomes" id="UP000827549"/>
    </source>
</evidence>
<sequence>MFVDFTFIRPPSTTAIFTWYHAQRFLCSQMCELYAWRTTTFGVEGFRPYPQHIFQTTSLCSIISRRSVYEGATTPWIVSSTCLVPPGTSSTLHQTTGRTSTRNKQHSPPDYWTNFDFRMDNIRNLTVHCDAIEQISGCEHLPIEWESFRIFILEARYQVWSQEASLSIFGMYADRLTQPPIPVYLKKEDEAEARLREQWGTLEKHRSLKITFGDNPPPCKVCESTWVEAEEQDRTSAANFPQHCISTGELNFNPFSRA</sequence>
<keyword evidence="3" id="KW-1185">Reference proteome</keyword>
<dbReference type="GeneID" id="87809202"/>
<evidence type="ECO:0000256" key="1">
    <source>
        <dbReference type="SAM" id="MobiDB-lite"/>
    </source>
</evidence>
<proteinExistence type="predicted"/>
<feature type="compositionally biased region" description="Polar residues" evidence="1">
    <location>
        <begin position="87"/>
        <end position="102"/>
    </location>
</feature>
<organism evidence="2 3">
    <name type="scientific">Vanrija pseudolonga</name>
    <dbReference type="NCBI Taxonomy" id="143232"/>
    <lineage>
        <taxon>Eukaryota</taxon>
        <taxon>Fungi</taxon>
        <taxon>Dikarya</taxon>
        <taxon>Basidiomycota</taxon>
        <taxon>Agaricomycotina</taxon>
        <taxon>Tremellomycetes</taxon>
        <taxon>Trichosporonales</taxon>
        <taxon>Trichosporonaceae</taxon>
        <taxon>Vanrija</taxon>
    </lineage>
</organism>
<dbReference type="RefSeq" id="XP_062628521.1">
    <property type="nucleotide sequence ID" value="XM_062772537.1"/>
</dbReference>
<dbReference type="Proteomes" id="UP000827549">
    <property type="component" value="Chromosome 4"/>
</dbReference>